<dbReference type="PANTHER" id="PTHR46310">
    <property type="entry name" value="AMIDASE 1"/>
    <property type="match status" value="1"/>
</dbReference>
<evidence type="ECO:0000313" key="5">
    <source>
        <dbReference type="Proteomes" id="UP001489004"/>
    </source>
</evidence>
<feature type="repeat" description="TPR" evidence="1">
    <location>
        <begin position="640"/>
        <end position="673"/>
    </location>
</feature>
<evidence type="ECO:0000256" key="1">
    <source>
        <dbReference type="PROSITE-ProRule" id="PRU00339"/>
    </source>
</evidence>
<dbReference type="InterPro" id="IPR011990">
    <property type="entry name" value="TPR-like_helical_dom_sf"/>
</dbReference>
<feature type="repeat" description="TPR" evidence="1">
    <location>
        <begin position="573"/>
        <end position="606"/>
    </location>
</feature>
<organism evidence="4 5">
    <name type="scientific">[Myrmecia] bisecta</name>
    <dbReference type="NCBI Taxonomy" id="41462"/>
    <lineage>
        <taxon>Eukaryota</taxon>
        <taxon>Viridiplantae</taxon>
        <taxon>Chlorophyta</taxon>
        <taxon>core chlorophytes</taxon>
        <taxon>Trebouxiophyceae</taxon>
        <taxon>Trebouxiales</taxon>
        <taxon>Trebouxiaceae</taxon>
        <taxon>Myrmecia</taxon>
    </lineage>
</organism>
<dbReference type="EMBL" id="JALJOR010000013">
    <property type="protein sequence ID" value="KAK9806733.1"/>
    <property type="molecule type" value="Genomic_DNA"/>
</dbReference>
<dbReference type="SUPFAM" id="SSF48452">
    <property type="entry name" value="TPR-like"/>
    <property type="match status" value="1"/>
</dbReference>
<proteinExistence type="predicted"/>
<dbReference type="Gene3D" id="1.25.40.10">
    <property type="entry name" value="Tetratricopeptide repeat domain"/>
    <property type="match status" value="1"/>
</dbReference>
<evidence type="ECO:0000256" key="2">
    <source>
        <dbReference type="SAM" id="MobiDB-lite"/>
    </source>
</evidence>
<dbReference type="InterPro" id="IPR036928">
    <property type="entry name" value="AS_sf"/>
</dbReference>
<name>A0AAW1PA30_9CHLO</name>
<comment type="caution">
    <text evidence="4">The sequence shown here is derived from an EMBL/GenBank/DDBJ whole genome shotgun (WGS) entry which is preliminary data.</text>
</comment>
<protein>
    <recommendedName>
        <fullName evidence="3">Amidase domain-containing protein</fullName>
    </recommendedName>
</protein>
<dbReference type="PANTHER" id="PTHR46310:SF7">
    <property type="entry name" value="AMIDASE 1"/>
    <property type="match status" value="1"/>
</dbReference>
<dbReference type="AlphaFoldDB" id="A0AAW1PA30"/>
<dbReference type="Pfam" id="PF13181">
    <property type="entry name" value="TPR_8"/>
    <property type="match status" value="1"/>
</dbReference>
<feature type="compositionally biased region" description="Low complexity" evidence="2">
    <location>
        <begin position="540"/>
        <end position="550"/>
    </location>
</feature>
<dbReference type="PROSITE" id="PS50005">
    <property type="entry name" value="TPR"/>
    <property type="match status" value="2"/>
</dbReference>
<evidence type="ECO:0000313" key="4">
    <source>
        <dbReference type="EMBL" id="KAK9806733.1"/>
    </source>
</evidence>
<dbReference type="Gene3D" id="3.90.1300.10">
    <property type="entry name" value="Amidase signature (AS) domain"/>
    <property type="match status" value="1"/>
</dbReference>
<keyword evidence="5" id="KW-1185">Reference proteome</keyword>
<dbReference type="SUPFAM" id="SSF75304">
    <property type="entry name" value="Amidase signature (AS) enzymes"/>
    <property type="match status" value="1"/>
</dbReference>
<feature type="region of interest" description="Disordered" evidence="2">
    <location>
        <begin position="350"/>
        <end position="371"/>
    </location>
</feature>
<dbReference type="SMART" id="SM00028">
    <property type="entry name" value="TPR"/>
    <property type="match status" value="3"/>
</dbReference>
<dbReference type="InterPro" id="IPR023631">
    <property type="entry name" value="Amidase_dom"/>
</dbReference>
<dbReference type="InterPro" id="IPR019734">
    <property type="entry name" value="TPR_rpt"/>
</dbReference>
<feature type="domain" description="Amidase" evidence="3">
    <location>
        <begin position="124"/>
        <end position="233"/>
    </location>
</feature>
<feature type="region of interest" description="Disordered" evidence="2">
    <location>
        <begin position="536"/>
        <end position="574"/>
    </location>
</feature>
<sequence>MVFARDRDPSTGAQMVKVALDPHLASVDVPPDPIELRTVEADDLEEDGSRTSASDSASEYSEDEGSEAAQLLEDCLLEPWVAPPPPHAPPVLRGTRFAVTGLFEATSSAGDEGQHADGPTAAPVLQLLQAGAQGTQRTLTPELVTGLTLGGSKAAINPRCPQAVAGGTAAGAAMAVAAGTVDFTLATDHLVGLRVAAACCGCYGVLPSQGTVGHQGVLSVSESLDGVGYITQDPMLLHKIGDALKLPGGGLNSKVDLARLVVAADLFLMSSESMQRAEQAVSSAARRWAGPDQVARVPLLHFLADSVKALGRFTEGQEPVGPTNIMKAMRHAAVLLQQHEFAQAHPQLVASTSRSGLPDEPDHPSAAPYQPAIAHAGSSDAYTDADSELGGSEASLNVSETAEEPGTSGTVADSKETVRLQKLEEVYVLMRQLGDAMRIALANGTMLIIPTLPGPPVDLNASAEDVEDFENGAIALSSLASLAGIPQVAIPVNLPGERPLSVSILGLQKSDMRVLAVAAALGPLIGQEVERLEGKRAEQAAAKQSGGKAKAGAKKTGKGKAASPKKAAKASHAERCKAAGNEAFKAGDFDRAIQEYSGAIQADPASAVYYSNRAMALLKVMRFEEAEADCNAALRLELNAKTLLRRGTARMGLQQIDKARADFKQVLALEPNNRQARLELQNVKEVEAMMTAVGGGADMTIDPHNPLGNGMMGDAIEE</sequence>
<keyword evidence="1" id="KW-0802">TPR repeat</keyword>
<evidence type="ECO:0000259" key="3">
    <source>
        <dbReference type="Pfam" id="PF01425"/>
    </source>
</evidence>
<dbReference type="Proteomes" id="UP001489004">
    <property type="component" value="Unassembled WGS sequence"/>
</dbReference>
<feature type="region of interest" description="Disordered" evidence="2">
    <location>
        <begin position="22"/>
        <end position="67"/>
    </location>
</feature>
<gene>
    <name evidence="4" type="ORF">WJX72_000870</name>
</gene>
<dbReference type="Pfam" id="PF01425">
    <property type="entry name" value="Amidase"/>
    <property type="match status" value="1"/>
</dbReference>
<reference evidence="4 5" key="1">
    <citation type="journal article" date="2024" name="Nat. Commun.">
        <title>Phylogenomics reveals the evolutionary origins of lichenization in chlorophyte algae.</title>
        <authorList>
            <person name="Puginier C."/>
            <person name="Libourel C."/>
            <person name="Otte J."/>
            <person name="Skaloud P."/>
            <person name="Haon M."/>
            <person name="Grisel S."/>
            <person name="Petersen M."/>
            <person name="Berrin J.G."/>
            <person name="Delaux P.M."/>
            <person name="Dal Grande F."/>
            <person name="Keller J."/>
        </authorList>
    </citation>
    <scope>NUCLEOTIDE SEQUENCE [LARGE SCALE GENOMIC DNA]</scope>
    <source>
        <strain evidence="4 5">SAG 2043</strain>
    </source>
</reference>
<accession>A0AAW1PA30</accession>